<proteinExistence type="predicted"/>
<dbReference type="STRING" id="1907666.DSM25559_3518"/>
<dbReference type="EMBL" id="FMUE01000009">
    <property type="protein sequence ID" value="SCX30406.1"/>
    <property type="molecule type" value="Genomic_DNA"/>
</dbReference>
<sequence length="98" mass="10678">MTCGIRSGGESATKLLMCVLSVLLVPWPVNQRLKVSTSGGVLSRISTLFKPEWIVSGFEDDTVMCDPVEKCSRHLGVAEYGDPFGKRQAVVTRSDVFS</sequence>
<evidence type="ECO:0000313" key="2">
    <source>
        <dbReference type="Proteomes" id="UP000187891"/>
    </source>
</evidence>
<reference evidence="2" key="1">
    <citation type="submission" date="2016-10" db="EMBL/GenBank/DDBJ databases">
        <authorList>
            <person name="Wibberg D."/>
        </authorList>
    </citation>
    <scope>NUCLEOTIDE SEQUENCE [LARGE SCALE GENOMIC DNA]</scope>
</reference>
<evidence type="ECO:0000313" key="1">
    <source>
        <dbReference type="EMBL" id="SCX30406.1"/>
    </source>
</evidence>
<dbReference type="Proteomes" id="UP000187891">
    <property type="component" value="Unassembled WGS sequence"/>
</dbReference>
<accession>A0A1R3TW17</accession>
<name>A0A1R3TW17_9HYPH</name>
<organism evidence="1 2">
    <name type="scientific">Agrobacterium rosae</name>
    <dbReference type="NCBI Taxonomy" id="1972867"/>
    <lineage>
        <taxon>Bacteria</taxon>
        <taxon>Pseudomonadati</taxon>
        <taxon>Pseudomonadota</taxon>
        <taxon>Alphaproteobacteria</taxon>
        <taxon>Hyphomicrobiales</taxon>
        <taxon>Rhizobiaceae</taxon>
        <taxon>Rhizobium/Agrobacterium group</taxon>
        <taxon>Agrobacterium</taxon>
    </lineage>
</organism>
<dbReference type="AlphaFoldDB" id="A0A1R3TW17"/>
<protein>
    <submittedName>
        <fullName evidence="1">Uncharacterized protein</fullName>
    </submittedName>
</protein>
<gene>
    <name evidence="1" type="ORF">DSM25559_3518</name>
</gene>